<gene>
    <name evidence="1" type="ORF">SCLCIDRAFT_119395</name>
</gene>
<keyword evidence="2" id="KW-1185">Reference proteome</keyword>
<reference evidence="1 2" key="1">
    <citation type="submission" date="2014-04" db="EMBL/GenBank/DDBJ databases">
        <authorList>
            <consortium name="DOE Joint Genome Institute"/>
            <person name="Kuo A."/>
            <person name="Kohler A."/>
            <person name="Nagy L.G."/>
            <person name="Floudas D."/>
            <person name="Copeland A."/>
            <person name="Barry K.W."/>
            <person name="Cichocki N."/>
            <person name="Veneault-Fourrey C."/>
            <person name="LaButti K."/>
            <person name="Lindquist E.A."/>
            <person name="Lipzen A."/>
            <person name="Lundell T."/>
            <person name="Morin E."/>
            <person name="Murat C."/>
            <person name="Sun H."/>
            <person name="Tunlid A."/>
            <person name="Henrissat B."/>
            <person name="Grigoriev I.V."/>
            <person name="Hibbett D.S."/>
            <person name="Martin F."/>
            <person name="Nordberg H.P."/>
            <person name="Cantor M.N."/>
            <person name="Hua S.X."/>
        </authorList>
    </citation>
    <scope>NUCLEOTIDE SEQUENCE [LARGE SCALE GENOMIC DNA]</scope>
    <source>
        <strain evidence="1 2">Foug A</strain>
    </source>
</reference>
<organism evidence="1 2">
    <name type="scientific">Scleroderma citrinum Foug A</name>
    <dbReference type="NCBI Taxonomy" id="1036808"/>
    <lineage>
        <taxon>Eukaryota</taxon>
        <taxon>Fungi</taxon>
        <taxon>Dikarya</taxon>
        <taxon>Basidiomycota</taxon>
        <taxon>Agaricomycotina</taxon>
        <taxon>Agaricomycetes</taxon>
        <taxon>Agaricomycetidae</taxon>
        <taxon>Boletales</taxon>
        <taxon>Sclerodermatineae</taxon>
        <taxon>Sclerodermataceae</taxon>
        <taxon>Scleroderma</taxon>
    </lineage>
</organism>
<sequence>RIARYFGQILGKRSAEVKKQLPMAVLFTAGKLRIQYGGDLFQTKQVSHRLGALESRNCYIKFETEFETHSGSILTRTGYSDLEKIIILAVPPGPFFGALGGKSVILALVKPWDMDGKVASKENVYFKDRRAMIIMDVRSLKAIVGLVKTQGRWGIIDRVPGAATTTFADHITAGAGEQVQDELSDNDFIL</sequence>
<accession>A0A0C3E1P1</accession>
<protein>
    <submittedName>
        <fullName evidence="1">Uncharacterized protein</fullName>
    </submittedName>
</protein>
<dbReference type="AlphaFoldDB" id="A0A0C3E1P1"/>
<reference evidence="2" key="2">
    <citation type="submission" date="2015-01" db="EMBL/GenBank/DDBJ databases">
        <title>Evolutionary Origins and Diversification of the Mycorrhizal Mutualists.</title>
        <authorList>
            <consortium name="DOE Joint Genome Institute"/>
            <consortium name="Mycorrhizal Genomics Consortium"/>
            <person name="Kohler A."/>
            <person name="Kuo A."/>
            <person name="Nagy L.G."/>
            <person name="Floudas D."/>
            <person name="Copeland A."/>
            <person name="Barry K.W."/>
            <person name="Cichocki N."/>
            <person name="Veneault-Fourrey C."/>
            <person name="LaButti K."/>
            <person name="Lindquist E.A."/>
            <person name="Lipzen A."/>
            <person name="Lundell T."/>
            <person name="Morin E."/>
            <person name="Murat C."/>
            <person name="Riley R."/>
            <person name="Ohm R."/>
            <person name="Sun H."/>
            <person name="Tunlid A."/>
            <person name="Henrissat B."/>
            <person name="Grigoriev I.V."/>
            <person name="Hibbett D.S."/>
            <person name="Martin F."/>
        </authorList>
    </citation>
    <scope>NUCLEOTIDE SEQUENCE [LARGE SCALE GENOMIC DNA]</scope>
    <source>
        <strain evidence="2">Foug A</strain>
    </source>
</reference>
<dbReference type="OrthoDB" id="3242924at2759"/>
<dbReference type="HOGENOM" id="CLU_085135_1_0_1"/>
<proteinExistence type="predicted"/>
<dbReference type="STRING" id="1036808.A0A0C3E1P1"/>
<name>A0A0C3E1P1_9AGAM</name>
<feature type="non-terminal residue" evidence="1">
    <location>
        <position position="1"/>
    </location>
</feature>
<dbReference type="Proteomes" id="UP000053989">
    <property type="component" value="Unassembled WGS sequence"/>
</dbReference>
<evidence type="ECO:0000313" key="1">
    <source>
        <dbReference type="EMBL" id="KIM62434.1"/>
    </source>
</evidence>
<dbReference type="EMBL" id="KN822042">
    <property type="protein sequence ID" value="KIM62434.1"/>
    <property type="molecule type" value="Genomic_DNA"/>
</dbReference>
<evidence type="ECO:0000313" key="2">
    <source>
        <dbReference type="Proteomes" id="UP000053989"/>
    </source>
</evidence>
<dbReference type="InParanoid" id="A0A0C3E1P1"/>